<sequence>PEAAPATGDEPQPSTDADDAAKPRGPSNLAKVLEDYEAESPEELNLMEGDVVTIISRGSDDDPRWKGEYHGKKGYFPGSVVEPIEQAAAQDDDEGDGDGPPRGGFKLAAYGVQKGGLGSIFAGAAGGRAALRKSAPRKADEPEEAAEAPALAAVPAMPRLRSVHRPAPKEPPKEEEPPNFLAHLAKVPRRPTPAAASDDAEADAEAEVPAQAEDVADEGAADADAGADAVAPASPPPESAEPDADEAAADTADEEAAEEAPRAPYDPVKAPSLPQVKRLVRRGQRQMPTAEGLKKSTTESQSQSLQSALERDKDLEPAKPSPPPVAEKPKGFARASSFGGPQLPMGGFKASGRIGSAMAERLAALQAQASPADDDEPPARAPRDVTSPPPAAQRPALPARAQPEPAASHQPPVAAAAAPPAEWQKRTDDELARLRSDAERARRGEEQVEQLAARLAASEREAQGYKQTAAGLERQVESLTAQLAALAADLAGVQRSVAGLASRGGVSSDEVVAVVRGELKSALDPVSKHRQELQAESARLDKKIDTLRAYVDELVVDEE</sequence>
<keyword evidence="2" id="KW-1185">Reference proteome</keyword>
<comment type="caution">
    <text evidence="1">The sequence shown here is derived from an EMBL/GenBank/DDBJ whole genome shotgun (WGS) entry which is preliminary data.</text>
</comment>
<accession>A0ACC1KRX3</accession>
<feature type="non-terminal residue" evidence="1">
    <location>
        <position position="1"/>
    </location>
</feature>
<dbReference type="Proteomes" id="UP001140087">
    <property type="component" value="Unassembled WGS sequence"/>
</dbReference>
<evidence type="ECO:0000313" key="1">
    <source>
        <dbReference type="EMBL" id="KAJ2794235.1"/>
    </source>
</evidence>
<dbReference type="EMBL" id="JANBUN010002584">
    <property type="protein sequence ID" value="KAJ2794235.1"/>
    <property type="molecule type" value="Genomic_DNA"/>
</dbReference>
<protein>
    <submittedName>
        <fullName evidence="1">Uncharacterized protein</fullName>
    </submittedName>
</protein>
<proteinExistence type="predicted"/>
<reference evidence="1" key="1">
    <citation type="submission" date="2022-07" db="EMBL/GenBank/DDBJ databases">
        <title>Phylogenomic reconstructions and comparative analyses of Kickxellomycotina fungi.</title>
        <authorList>
            <person name="Reynolds N.K."/>
            <person name="Stajich J.E."/>
            <person name="Barry K."/>
            <person name="Grigoriev I.V."/>
            <person name="Crous P."/>
            <person name="Smith M.E."/>
        </authorList>
    </citation>
    <scope>NUCLEOTIDE SEQUENCE</scope>
    <source>
        <strain evidence="1">BCRC 34780</strain>
    </source>
</reference>
<organism evidence="1 2">
    <name type="scientific">Coemansia helicoidea</name>
    <dbReference type="NCBI Taxonomy" id="1286919"/>
    <lineage>
        <taxon>Eukaryota</taxon>
        <taxon>Fungi</taxon>
        <taxon>Fungi incertae sedis</taxon>
        <taxon>Zoopagomycota</taxon>
        <taxon>Kickxellomycotina</taxon>
        <taxon>Kickxellomycetes</taxon>
        <taxon>Kickxellales</taxon>
        <taxon>Kickxellaceae</taxon>
        <taxon>Coemansia</taxon>
    </lineage>
</organism>
<evidence type="ECO:0000313" key="2">
    <source>
        <dbReference type="Proteomes" id="UP001140087"/>
    </source>
</evidence>
<name>A0ACC1KRX3_9FUNG</name>
<gene>
    <name evidence="1" type="ORF">H4R21_005579</name>
</gene>